<keyword evidence="8" id="KW-1185">Reference proteome</keyword>
<dbReference type="PROSITE" id="PS00463">
    <property type="entry name" value="ZN2_CY6_FUNGAL_1"/>
    <property type="match status" value="1"/>
</dbReference>
<dbReference type="PANTHER" id="PTHR47424:SF6">
    <property type="entry name" value="PROLINE UTILIZATION TRANS-ACTIVATOR"/>
    <property type="match status" value="1"/>
</dbReference>
<gene>
    <name evidence="7" type="ORF">PVAG01_09588</name>
</gene>
<evidence type="ECO:0000313" key="7">
    <source>
        <dbReference type="EMBL" id="KAL3419366.1"/>
    </source>
</evidence>
<evidence type="ECO:0000259" key="6">
    <source>
        <dbReference type="PROSITE" id="PS50048"/>
    </source>
</evidence>
<dbReference type="EMBL" id="JBFCZG010000008">
    <property type="protein sequence ID" value="KAL3419366.1"/>
    <property type="molecule type" value="Genomic_DNA"/>
</dbReference>
<dbReference type="InterPro" id="IPR036864">
    <property type="entry name" value="Zn2-C6_fun-type_DNA-bd_sf"/>
</dbReference>
<dbReference type="InterPro" id="IPR007219">
    <property type="entry name" value="XnlR_reg_dom"/>
</dbReference>
<reference evidence="7 8" key="1">
    <citation type="submission" date="2024-06" db="EMBL/GenBank/DDBJ databases">
        <title>Complete genome of Phlyctema vagabunda strain 19-DSS-EL-015.</title>
        <authorList>
            <person name="Fiorenzani C."/>
        </authorList>
    </citation>
    <scope>NUCLEOTIDE SEQUENCE [LARGE SCALE GENOMIC DNA]</scope>
    <source>
        <strain evidence="7 8">19-DSS-EL-015</strain>
    </source>
</reference>
<dbReference type="Pfam" id="PF04082">
    <property type="entry name" value="Fungal_trans"/>
    <property type="match status" value="1"/>
</dbReference>
<dbReference type="SUPFAM" id="SSF57701">
    <property type="entry name" value="Zn2/Cys6 DNA-binding domain"/>
    <property type="match status" value="1"/>
</dbReference>
<evidence type="ECO:0000256" key="3">
    <source>
        <dbReference type="ARBA" id="ARBA00023163"/>
    </source>
</evidence>
<dbReference type="PANTHER" id="PTHR47424">
    <property type="entry name" value="REGULATORY PROTEIN GAL4"/>
    <property type="match status" value="1"/>
</dbReference>
<evidence type="ECO:0000256" key="4">
    <source>
        <dbReference type="ARBA" id="ARBA00023242"/>
    </source>
</evidence>
<dbReference type="Pfam" id="PF00172">
    <property type="entry name" value="Zn_clus"/>
    <property type="match status" value="1"/>
</dbReference>
<sequence length="502" mass="55821">MPRNPRSRRVPDSDRLRVSRACAVCRARKSRCIALRAGACKRCVEQGEKCDLEASQALQSPVISSTASINGHQISRSPPVSFHKEGDAKTGTSLQTSQVRVLGRSAESNLSLTTLSTAGTIFGTSPTGTMPECRAPASGEQSPVPSEEPEGAILIVEDLGRTQYTGLRSNESFLLCVQDVLHANTRKKTLDPANRSSLQMSHVANPPPLQSKESIEAMKVFPPLEIAAFLVSTFFYYVEATFFYCDREWFHTTLNSVYTGTASGSAADDAFICFALLVFAFGSQFAHLRSSPKSQDSLPSDLDPGKRFYDSAQKLIPRIIATCTLKGIQVCLLAGLYNLPYNLPDTSYLYLGMAMRMSIASGLHRKTLAATLDPRIREVRNRLWWSVYSIDKRTSIALGRPSSIAEDAVDAPFPKYHSSLDNLEYQSNIQHQVEYLKLTRIITQIVQNIPLESKSSCVADFSQQLKQWRSQLFSNLHPNDLLPSERNFRTTVHLHIHYHWAL</sequence>
<evidence type="ECO:0000313" key="8">
    <source>
        <dbReference type="Proteomes" id="UP001629113"/>
    </source>
</evidence>
<organism evidence="7 8">
    <name type="scientific">Phlyctema vagabunda</name>
    <dbReference type="NCBI Taxonomy" id="108571"/>
    <lineage>
        <taxon>Eukaryota</taxon>
        <taxon>Fungi</taxon>
        <taxon>Dikarya</taxon>
        <taxon>Ascomycota</taxon>
        <taxon>Pezizomycotina</taxon>
        <taxon>Leotiomycetes</taxon>
        <taxon>Helotiales</taxon>
        <taxon>Dermateaceae</taxon>
        <taxon>Phlyctema</taxon>
    </lineage>
</organism>
<proteinExistence type="predicted"/>
<feature type="region of interest" description="Disordered" evidence="5">
    <location>
        <begin position="68"/>
        <end position="92"/>
    </location>
</feature>
<keyword evidence="1" id="KW-0479">Metal-binding</keyword>
<protein>
    <submittedName>
        <fullName evidence="7">C6 zinc finger domain protein</fullName>
    </submittedName>
</protein>
<accession>A0ABR4P7S4</accession>
<evidence type="ECO:0000256" key="5">
    <source>
        <dbReference type="SAM" id="MobiDB-lite"/>
    </source>
</evidence>
<dbReference type="Proteomes" id="UP001629113">
    <property type="component" value="Unassembled WGS sequence"/>
</dbReference>
<dbReference type="CDD" id="cd00067">
    <property type="entry name" value="GAL4"/>
    <property type="match status" value="1"/>
</dbReference>
<evidence type="ECO:0000256" key="1">
    <source>
        <dbReference type="ARBA" id="ARBA00022723"/>
    </source>
</evidence>
<dbReference type="PROSITE" id="PS50048">
    <property type="entry name" value="ZN2_CY6_FUNGAL_2"/>
    <property type="match status" value="1"/>
</dbReference>
<dbReference type="SMART" id="SM00066">
    <property type="entry name" value="GAL4"/>
    <property type="match status" value="1"/>
</dbReference>
<keyword evidence="4" id="KW-0539">Nucleus</keyword>
<dbReference type="InterPro" id="IPR051127">
    <property type="entry name" value="Fungal_SecMet_Regulators"/>
</dbReference>
<feature type="domain" description="Zn(2)-C6 fungal-type" evidence="6">
    <location>
        <begin position="21"/>
        <end position="52"/>
    </location>
</feature>
<dbReference type="Gene3D" id="4.10.240.10">
    <property type="entry name" value="Zn(2)-C6 fungal-type DNA-binding domain"/>
    <property type="match status" value="1"/>
</dbReference>
<feature type="compositionally biased region" description="Polar residues" evidence="5">
    <location>
        <begin position="68"/>
        <end position="78"/>
    </location>
</feature>
<keyword evidence="3" id="KW-0804">Transcription</keyword>
<keyword evidence="2" id="KW-0805">Transcription regulation</keyword>
<evidence type="ECO:0000256" key="2">
    <source>
        <dbReference type="ARBA" id="ARBA00023015"/>
    </source>
</evidence>
<dbReference type="SMART" id="SM00906">
    <property type="entry name" value="Fungal_trans"/>
    <property type="match status" value="1"/>
</dbReference>
<name>A0ABR4P7S4_9HELO</name>
<dbReference type="CDD" id="cd12148">
    <property type="entry name" value="fungal_TF_MHR"/>
    <property type="match status" value="1"/>
</dbReference>
<comment type="caution">
    <text evidence="7">The sequence shown here is derived from an EMBL/GenBank/DDBJ whole genome shotgun (WGS) entry which is preliminary data.</text>
</comment>
<dbReference type="InterPro" id="IPR001138">
    <property type="entry name" value="Zn2Cys6_DnaBD"/>
</dbReference>